<dbReference type="InterPro" id="IPR046342">
    <property type="entry name" value="CBS_dom_sf"/>
</dbReference>
<dbReference type="Pfam" id="PF00571">
    <property type="entry name" value="CBS"/>
    <property type="match status" value="4"/>
</dbReference>
<dbReference type="PANTHER" id="PTHR43080:SF2">
    <property type="entry name" value="CBS DOMAIN-CONTAINING PROTEIN"/>
    <property type="match status" value="1"/>
</dbReference>
<feature type="domain" description="CBS" evidence="3">
    <location>
        <begin position="238"/>
        <end position="295"/>
    </location>
</feature>
<dbReference type="EMBL" id="JBHUDJ010000008">
    <property type="protein sequence ID" value="MFD1588103.1"/>
    <property type="molecule type" value="Genomic_DNA"/>
</dbReference>
<accession>A0ABD6CCZ5</accession>
<dbReference type="SMART" id="SM00116">
    <property type="entry name" value="CBS"/>
    <property type="match status" value="4"/>
</dbReference>
<evidence type="ECO:0000313" key="5">
    <source>
        <dbReference type="Proteomes" id="UP001597119"/>
    </source>
</evidence>
<feature type="domain" description="CBS" evidence="3">
    <location>
        <begin position="67"/>
        <end position="122"/>
    </location>
</feature>
<keyword evidence="5" id="KW-1185">Reference proteome</keyword>
<dbReference type="InterPro" id="IPR000644">
    <property type="entry name" value="CBS_dom"/>
</dbReference>
<dbReference type="Gene3D" id="3.10.580.10">
    <property type="entry name" value="CBS-domain"/>
    <property type="match status" value="3"/>
</dbReference>
<dbReference type="PANTHER" id="PTHR43080">
    <property type="entry name" value="CBS DOMAIN-CONTAINING PROTEIN CBSX3, MITOCHONDRIAL"/>
    <property type="match status" value="1"/>
</dbReference>
<dbReference type="Proteomes" id="UP001597119">
    <property type="component" value="Unassembled WGS sequence"/>
</dbReference>
<name>A0ABD6CCZ5_9EURY</name>
<evidence type="ECO:0000256" key="1">
    <source>
        <dbReference type="ARBA" id="ARBA00023122"/>
    </source>
</evidence>
<feature type="domain" description="CBS" evidence="3">
    <location>
        <begin position="129"/>
        <end position="193"/>
    </location>
</feature>
<evidence type="ECO:0000259" key="3">
    <source>
        <dbReference type="PROSITE" id="PS51371"/>
    </source>
</evidence>
<comment type="caution">
    <text evidence="4">The sequence shown here is derived from an EMBL/GenBank/DDBJ whole genome shotgun (WGS) entry which is preliminary data.</text>
</comment>
<dbReference type="AlphaFoldDB" id="A0ABD6CCZ5"/>
<organism evidence="4 5">
    <name type="scientific">Halorientalis brevis</name>
    <dbReference type="NCBI Taxonomy" id="1126241"/>
    <lineage>
        <taxon>Archaea</taxon>
        <taxon>Methanobacteriati</taxon>
        <taxon>Methanobacteriota</taxon>
        <taxon>Stenosarchaea group</taxon>
        <taxon>Halobacteria</taxon>
        <taxon>Halobacteriales</taxon>
        <taxon>Haloarculaceae</taxon>
        <taxon>Halorientalis</taxon>
    </lineage>
</organism>
<gene>
    <name evidence="4" type="ORF">ACFR9U_14055</name>
</gene>
<protein>
    <submittedName>
        <fullName evidence="4">CBS domain-containing protein</fullName>
    </submittedName>
</protein>
<proteinExistence type="predicted"/>
<dbReference type="PROSITE" id="PS51371">
    <property type="entry name" value="CBS"/>
    <property type="match status" value="3"/>
</dbReference>
<dbReference type="RefSeq" id="WP_247381811.1">
    <property type="nucleotide sequence ID" value="NZ_JALLGV010000012.1"/>
</dbReference>
<sequence>MDITGIVTTEYETIDEAERVSKLLGAFAEQERRVLVVTSDGDFSGVVTHRQLLASRHAPDERVRNVMRDDPPRVSRTEDVRETARLMVESQLKLLPVFEGDQFDGVVTARGIAEAVRSNLDALEVADVYTQDLVTANPDTTLGEVLHRIREHGISRLPVINEASTGGGVTREALGMVSIYDLLAFILRETTQEKGGDSGGFDFHGGEGSFPKFRTHGGYGERAGFEARLLDLPARNVMNVPVATVSFDASLGDATAEMLDKQYASLVVVDETDQPAGIVTLTDVLRSLTWTETESIRIQIFGIDLLTGVSRRDVAEMIEAVDEKYADMDVIEAYVILHQHKETLRGMPLIRTTIRLFTDRGRFSGTGEAYGAAPSIREARDHLERAVLDDKEHAQTRARSDRDREAQEKLLGWWLEA</sequence>
<dbReference type="InterPro" id="IPR051257">
    <property type="entry name" value="Diverse_CBS-Domain"/>
</dbReference>
<dbReference type="SUPFAM" id="SSF54631">
    <property type="entry name" value="CBS-domain pair"/>
    <property type="match status" value="2"/>
</dbReference>
<reference evidence="4 5" key="1">
    <citation type="journal article" date="2019" name="Int. J. Syst. Evol. Microbiol.">
        <title>The Global Catalogue of Microorganisms (GCM) 10K type strain sequencing project: providing services to taxonomists for standard genome sequencing and annotation.</title>
        <authorList>
            <consortium name="The Broad Institute Genomics Platform"/>
            <consortium name="The Broad Institute Genome Sequencing Center for Infectious Disease"/>
            <person name="Wu L."/>
            <person name="Ma J."/>
        </authorList>
    </citation>
    <scope>NUCLEOTIDE SEQUENCE [LARGE SCALE GENOMIC DNA]</scope>
    <source>
        <strain evidence="4 5">CGMCC 1.12125</strain>
    </source>
</reference>
<evidence type="ECO:0000313" key="4">
    <source>
        <dbReference type="EMBL" id="MFD1588103.1"/>
    </source>
</evidence>
<evidence type="ECO:0000256" key="2">
    <source>
        <dbReference type="PROSITE-ProRule" id="PRU00703"/>
    </source>
</evidence>
<keyword evidence="1 2" id="KW-0129">CBS domain</keyword>